<comment type="similarity">
    <text evidence="1 3">Belongs to the short-chain dehydrogenases/reductases (SDR) family.</text>
</comment>
<reference evidence="5" key="2">
    <citation type="submission" date="2023-07" db="EMBL/GenBank/DDBJ databases">
        <title>Description of Mycobacterium gordonae subsp. intergordonae subsp.nov. and Mycobacterium gordonae subsp. gordonae subsp. nov.</title>
        <authorList>
            <person name="Huang H."/>
        </authorList>
    </citation>
    <scope>NUCLEOTIDE SEQUENCE [LARGE SCALE GENOMIC DNA]</scope>
    <source>
        <strain evidence="5">24</strain>
    </source>
</reference>
<gene>
    <name evidence="4" type="ORF">H0P51_15745</name>
</gene>
<evidence type="ECO:0000256" key="2">
    <source>
        <dbReference type="ARBA" id="ARBA00023002"/>
    </source>
</evidence>
<sequence>MTRRARRVTLDGARVLLTGASSGIGRELAVRLAAQGAQLVVVARRADLLEALGEEIASAGYMRPYAIPTDLSAPGAAAKLATAALDQFGDEIDMLINNAGGSLVGAQSRLGDDATARVLYEINFWTPLALSKEVIPTMLASGSGTIVNVTSTIQSVPLPLLGGYYGSSKSALAQATRALRLELAETPLRVVEVIPGATDTALRDIDELPWKGSPPKTLPPVSAESSAAAIVRGLKRGKQRIVYPSYSLAPLEFPAIGRLIARIGGRRVNTRGALELRTLTNKRKTP</sequence>
<dbReference type="PRINTS" id="PR00080">
    <property type="entry name" value="SDRFAMILY"/>
</dbReference>
<dbReference type="EMBL" id="CP059165">
    <property type="protein sequence ID" value="QLL05333.1"/>
    <property type="molecule type" value="Genomic_DNA"/>
</dbReference>
<dbReference type="PRINTS" id="PR00081">
    <property type="entry name" value="GDHRDH"/>
</dbReference>
<keyword evidence="5" id="KW-1185">Reference proteome</keyword>
<evidence type="ECO:0000313" key="5">
    <source>
        <dbReference type="Proteomes" id="UP000510682"/>
    </source>
</evidence>
<proteinExistence type="inferred from homology"/>
<dbReference type="SUPFAM" id="SSF51735">
    <property type="entry name" value="NAD(P)-binding Rossmann-fold domains"/>
    <property type="match status" value="1"/>
</dbReference>
<dbReference type="AlphaFoldDB" id="A0A7D6HSA2"/>
<evidence type="ECO:0000256" key="3">
    <source>
        <dbReference type="RuleBase" id="RU000363"/>
    </source>
</evidence>
<dbReference type="Pfam" id="PF00106">
    <property type="entry name" value="adh_short"/>
    <property type="match status" value="1"/>
</dbReference>
<dbReference type="GO" id="GO:0016491">
    <property type="term" value="F:oxidoreductase activity"/>
    <property type="evidence" value="ECO:0007669"/>
    <property type="project" value="UniProtKB-KW"/>
</dbReference>
<dbReference type="KEGG" id="mgor:H0P51_15745"/>
<protein>
    <submittedName>
        <fullName evidence="4">SDR family NAD(P)-dependent oxidoreductase</fullName>
    </submittedName>
</protein>
<evidence type="ECO:0000256" key="1">
    <source>
        <dbReference type="ARBA" id="ARBA00006484"/>
    </source>
</evidence>
<evidence type="ECO:0000313" key="4">
    <source>
        <dbReference type="EMBL" id="QLL05333.1"/>
    </source>
</evidence>
<name>A0A7D6HSA2_9MYCO</name>
<dbReference type="InterPro" id="IPR002347">
    <property type="entry name" value="SDR_fam"/>
</dbReference>
<keyword evidence="2" id="KW-0560">Oxidoreductase</keyword>
<accession>A0A7D6HSA2</accession>
<dbReference type="PANTHER" id="PTHR44196:SF1">
    <property type="entry name" value="DEHYDROGENASE_REDUCTASE SDR FAMILY MEMBER 7B"/>
    <property type="match status" value="1"/>
</dbReference>
<dbReference type="InterPro" id="IPR036291">
    <property type="entry name" value="NAD(P)-bd_dom_sf"/>
</dbReference>
<reference evidence="5" key="1">
    <citation type="submission" date="2020-07" db="EMBL/GenBank/DDBJ databases">
        <title>Description of Mycobacterium gordonae subsp. intergordonae subsp.nov. and Mycobacterium gordonae subsp. gordonae subsp. nov.</title>
        <authorList>
            <person name="Yu X."/>
        </authorList>
    </citation>
    <scope>NUCLEOTIDE SEQUENCE [LARGE SCALE GENOMIC DNA]</scope>
    <source>
        <strain evidence="5">24</strain>
    </source>
</reference>
<dbReference type="GO" id="GO:0016020">
    <property type="term" value="C:membrane"/>
    <property type="evidence" value="ECO:0007669"/>
    <property type="project" value="TreeGrafter"/>
</dbReference>
<dbReference type="Proteomes" id="UP000510682">
    <property type="component" value="Chromosome"/>
</dbReference>
<organism evidence="4 5">
    <name type="scientific">Mycobacterium vicinigordonae</name>
    <dbReference type="NCBI Taxonomy" id="1719132"/>
    <lineage>
        <taxon>Bacteria</taxon>
        <taxon>Bacillati</taxon>
        <taxon>Actinomycetota</taxon>
        <taxon>Actinomycetes</taxon>
        <taxon>Mycobacteriales</taxon>
        <taxon>Mycobacteriaceae</taxon>
        <taxon>Mycobacterium</taxon>
    </lineage>
</organism>
<dbReference type="PANTHER" id="PTHR44196">
    <property type="entry name" value="DEHYDROGENASE/REDUCTASE SDR FAMILY MEMBER 7B"/>
    <property type="match status" value="1"/>
</dbReference>
<dbReference type="Gene3D" id="3.40.50.720">
    <property type="entry name" value="NAD(P)-binding Rossmann-like Domain"/>
    <property type="match status" value="1"/>
</dbReference>
<dbReference type="RefSeq" id="WP_180913743.1">
    <property type="nucleotide sequence ID" value="NZ_CP059165.1"/>
</dbReference>